<dbReference type="AlphaFoldDB" id="A0A7G2CJX7"/>
<feature type="region of interest" description="Disordered" evidence="1">
    <location>
        <begin position="163"/>
        <end position="204"/>
    </location>
</feature>
<dbReference type="EMBL" id="LR877157">
    <property type="protein sequence ID" value="CAD2219241.1"/>
    <property type="molecule type" value="Genomic_DNA"/>
</dbReference>
<gene>
    <name evidence="2" type="ORF">ADEAN_000674300</name>
</gene>
<accession>A0A7G2CJX7</accession>
<evidence type="ECO:0000256" key="1">
    <source>
        <dbReference type="SAM" id="MobiDB-lite"/>
    </source>
</evidence>
<proteinExistence type="predicted"/>
<name>A0A7G2CJX7_9TRYP</name>
<sequence>MFITFFRWILGYEGESDESHRECITDDNEESGRVERHRYACELTIANTANTAERTAVVQTEEEAEEEDVLAESIKMFGETEEKHQDPYGYLFRANRQHNSDEFNFSGHNANRDSRRATGNHNSLEILSQPDMETFFSAVSYGDSFTTPLTDQERETVKISYSITAVEEGGEVHHHTTDDEKEEEHTINKKRSPSSPGGEDVEPYEISHVDKPHVAHITSEEDEEEAPPALYPAEEETLHDVQRSYAFGEHHGDRFNAVEVNSDNAWKMLENRFA</sequence>
<dbReference type="VEuPathDB" id="TriTrypDB:ADEAN_000674300"/>
<reference evidence="2 3" key="1">
    <citation type="submission" date="2020-08" db="EMBL/GenBank/DDBJ databases">
        <authorList>
            <person name="Newling K."/>
            <person name="Davey J."/>
            <person name="Forrester S."/>
        </authorList>
    </citation>
    <scope>NUCLEOTIDE SEQUENCE [LARGE SCALE GENOMIC DNA]</scope>
    <source>
        <strain evidence="3">Crithidia deanei Carvalho (ATCC PRA-265)</strain>
    </source>
</reference>
<keyword evidence="3" id="KW-1185">Reference proteome</keyword>
<organism evidence="2 3">
    <name type="scientific">Angomonas deanei</name>
    <dbReference type="NCBI Taxonomy" id="59799"/>
    <lineage>
        <taxon>Eukaryota</taxon>
        <taxon>Discoba</taxon>
        <taxon>Euglenozoa</taxon>
        <taxon>Kinetoplastea</taxon>
        <taxon>Metakinetoplastina</taxon>
        <taxon>Trypanosomatida</taxon>
        <taxon>Trypanosomatidae</taxon>
        <taxon>Strigomonadinae</taxon>
        <taxon>Angomonas</taxon>
    </lineage>
</organism>
<protein>
    <submittedName>
        <fullName evidence="2">Uncharacterized protein</fullName>
    </submittedName>
</protein>
<dbReference type="Proteomes" id="UP000515908">
    <property type="component" value="Chromosome 13"/>
</dbReference>
<evidence type="ECO:0000313" key="3">
    <source>
        <dbReference type="Proteomes" id="UP000515908"/>
    </source>
</evidence>
<evidence type="ECO:0000313" key="2">
    <source>
        <dbReference type="EMBL" id="CAD2219241.1"/>
    </source>
</evidence>
<feature type="compositionally biased region" description="Basic and acidic residues" evidence="1">
    <location>
        <begin position="170"/>
        <end position="187"/>
    </location>
</feature>